<reference evidence="2" key="1">
    <citation type="submission" date="2019-08" db="EMBL/GenBank/DDBJ databases">
        <authorList>
            <person name="Liu F."/>
        </authorList>
    </citation>
    <scope>NUCLEOTIDE SEQUENCE [LARGE SCALE GENOMIC DNA]</scope>
    <source>
        <strain evidence="2">PA1801</strain>
        <tissue evidence="2">Leaf</tissue>
    </source>
</reference>
<protein>
    <submittedName>
        <fullName evidence="2">Reverse transcriptase</fullName>
    </submittedName>
</protein>
<dbReference type="InterPro" id="IPR043502">
    <property type="entry name" value="DNA/RNA_pol_sf"/>
</dbReference>
<dbReference type="SUPFAM" id="SSF56672">
    <property type="entry name" value="DNA/RNA polymerases"/>
    <property type="match status" value="1"/>
</dbReference>
<dbReference type="PANTHER" id="PTHR33116:SF86">
    <property type="entry name" value="REVERSE TRANSCRIPTASE DOMAIN-CONTAINING PROTEIN"/>
    <property type="match status" value="1"/>
</dbReference>
<keyword evidence="2" id="KW-0695">RNA-directed DNA polymerase</keyword>
<evidence type="ECO:0000313" key="2">
    <source>
        <dbReference type="EMBL" id="KAA3467844.1"/>
    </source>
</evidence>
<dbReference type="PANTHER" id="PTHR33116">
    <property type="entry name" value="REVERSE TRANSCRIPTASE ZINC-BINDING DOMAIN-CONTAINING PROTEIN-RELATED-RELATED"/>
    <property type="match status" value="1"/>
</dbReference>
<accession>A0A5B6VFJ8</accession>
<sequence length="498" mass="57376">MDTSLINKTNIVLIPKISNPSNITQFRPISLCNVLYKLMAKVIANRLRIVMDKCIDLTQSAFVPKRLISDNVLLAYELRHTLKHKRGEKGFMAVKLDISKAYDRVEWNFVEEVIKKLRFDWEWVASLMKCVKTVSYSVFLNGLFSLMRLEMQGKTIRGFKASRSGPQVSHLLFADDCVLFGEATERGANSLKQILQEYGICSGQSVNYSKSTIFFSTNTQEEIKRIITRVLGVRSSNDPERYLGFPNLVGRKKKSSFQNLKDRLQQRIDNWSIKYLSQGGKVVFIKAVLQYIPTYSMDCFLVPKSLCADLEGIIAKFCWKKGIHWCAWKDICSLKEAGGWRLINYPNSLLARVSKAKYYPNLNFLNAPLGNLHSLTWKSVWSTKGLLEKGLCWRVGKGDRISVWIDLWVLGNEEDKIQNQSSNENTELVSDLIDEENRTWKTELIILLEKSCRSFWRSQSTMISKLKRVVVEDRCPRCHQNEEAIDHVLRQCPTMIEV</sequence>
<evidence type="ECO:0000259" key="1">
    <source>
        <dbReference type="PROSITE" id="PS50878"/>
    </source>
</evidence>
<dbReference type="CDD" id="cd01650">
    <property type="entry name" value="RT_nLTR_like"/>
    <property type="match status" value="1"/>
</dbReference>
<comment type="caution">
    <text evidence="2">The sequence shown here is derived from an EMBL/GenBank/DDBJ whole genome shotgun (WGS) entry which is preliminary data.</text>
</comment>
<name>A0A5B6VFJ8_9ROSI</name>
<dbReference type="PROSITE" id="PS50878">
    <property type="entry name" value="RT_POL"/>
    <property type="match status" value="1"/>
</dbReference>
<dbReference type="OrthoDB" id="1936608at2759"/>
<evidence type="ECO:0000313" key="3">
    <source>
        <dbReference type="Proteomes" id="UP000325315"/>
    </source>
</evidence>
<keyword evidence="3" id="KW-1185">Reference proteome</keyword>
<dbReference type="EMBL" id="SMMG02000007">
    <property type="protein sequence ID" value="KAA3467844.1"/>
    <property type="molecule type" value="Genomic_DNA"/>
</dbReference>
<keyword evidence="2" id="KW-0548">Nucleotidyltransferase</keyword>
<feature type="domain" description="Reverse transcriptase" evidence="1">
    <location>
        <begin position="1"/>
        <end position="247"/>
    </location>
</feature>
<dbReference type="InterPro" id="IPR000477">
    <property type="entry name" value="RT_dom"/>
</dbReference>
<dbReference type="Pfam" id="PF00078">
    <property type="entry name" value="RVT_1"/>
    <property type="match status" value="1"/>
</dbReference>
<dbReference type="GO" id="GO:0003964">
    <property type="term" value="F:RNA-directed DNA polymerase activity"/>
    <property type="evidence" value="ECO:0007669"/>
    <property type="project" value="UniProtKB-KW"/>
</dbReference>
<dbReference type="Proteomes" id="UP000325315">
    <property type="component" value="Unassembled WGS sequence"/>
</dbReference>
<dbReference type="AlphaFoldDB" id="A0A5B6VFJ8"/>
<gene>
    <name evidence="2" type="ORF">EPI10_002823</name>
</gene>
<proteinExistence type="predicted"/>
<organism evidence="2 3">
    <name type="scientific">Gossypium australe</name>
    <dbReference type="NCBI Taxonomy" id="47621"/>
    <lineage>
        <taxon>Eukaryota</taxon>
        <taxon>Viridiplantae</taxon>
        <taxon>Streptophyta</taxon>
        <taxon>Embryophyta</taxon>
        <taxon>Tracheophyta</taxon>
        <taxon>Spermatophyta</taxon>
        <taxon>Magnoliopsida</taxon>
        <taxon>eudicotyledons</taxon>
        <taxon>Gunneridae</taxon>
        <taxon>Pentapetalae</taxon>
        <taxon>rosids</taxon>
        <taxon>malvids</taxon>
        <taxon>Malvales</taxon>
        <taxon>Malvaceae</taxon>
        <taxon>Malvoideae</taxon>
        <taxon>Gossypium</taxon>
    </lineage>
</organism>
<keyword evidence="2" id="KW-0808">Transferase</keyword>